<dbReference type="RefSeq" id="WP_342846952.1">
    <property type="nucleotide sequence ID" value="NZ_JBBMQO010000002.1"/>
</dbReference>
<proteinExistence type="predicted"/>
<keyword evidence="2" id="KW-1185">Reference proteome</keyword>
<protein>
    <recommendedName>
        <fullName evidence="3">DUF2158 domain-containing protein</fullName>
    </recommendedName>
</protein>
<evidence type="ECO:0008006" key="3">
    <source>
        <dbReference type="Google" id="ProtNLM"/>
    </source>
</evidence>
<reference evidence="1 2" key="1">
    <citation type="submission" date="2024-03" db="EMBL/GenBank/DDBJ databases">
        <title>Community enrichment and isolation of bacterial strains for fucoidan degradation.</title>
        <authorList>
            <person name="Sichert A."/>
        </authorList>
    </citation>
    <scope>NUCLEOTIDE SEQUENCE [LARGE SCALE GENOMIC DNA]</scope>
    <source>
        <strain evidence="1 2">AS62</strain>
    </source>
</reference>
<evidence type="ECO:0000313" key="1">
    <source>
        <dbReference type="EMBL" id="MEM5500644.1"/>
    </source>
</evidence>
<comment type="caution">
    <text evidence="1">The sequence shown here is derived from an EMBL/GenBank/DDBJ whole genome shotgun (WGS) entry which is preliminary data.</text>
</comment>
<name>A0ABU9T3E5_9HYPH</name>
<evidence type="ECO:0000313" key="2">
    <source>
        <dbReference type="Proteomes" id="UP001477870"/>
    </source>
</evidence>
<dbReference type="Proteomes" id="UP001477870">
    <property type="component" value="Unassembled WGS sequence"/>
</dbReference>
<organism evidence="1 2">
    <name type="scientific">Ahrensia kielensis</name>
    <dbReference type="NCBI Taxonomy" id="76980"/>
    <lineage>
        <taxon>Bacteria</taxon>
        <taxon>Pseudomonadati</taxon>
        <taxon>Pseudomonadota</taxon>
        <taxon>Alphaproteobacteria</taxon>
        <taxon>Hyphomicrobiales</taxon>
        <taxon>Ahrensiaceae</taxon>
        <taxon>Ahrensia</taxon>
    </lineage>
</organism>
<sequence>MFGSSKSRLPAIITFIDGKQLKCEITPGSTPGLMSAISGENVFMDLYVEGKRKFYLRQHVLSVEEDSEAVALKESKA</sequence>
<gene>
    <name evidence="1" type="ORF">WNY59_03475</name>
</gene>
<dbReference type="EMBL" id="JBBMQO010000002">
    <property type="protein sequence ID" value="MEM5500644.1"/>
    <property type="molecule type" value="Genomic_DNA"/>
</dbReference>
<accession>A0ABU9T3E5</accession>